<protein>
    <submittedName>
        <fullName evidence="1">Uncharacterized protein</fullName>
    </submittedName>
</protein>
<proteinExistence type="predicted"/>
<gene>
    <name evidence="1" type="ORF">PHISCL_08392</name>
</gene>
<evidence type="ECO:0000313" key="2">
    <source>
        <dbReference type="Proteomes" id="UP000266188"/>
    </source>
</evidence>
<name>A0A3A2ZAM0_9EURO</name>
<dbReference type="STRING" id="2070753.A0A3A2ZAM0"/>
<keyword evidence="2" id="KW-1185">Reference proteome</keyword>
<comment type="caution">
    <text evidence="1">The sequence shown here is derived from an EMBL/GenBank/DDBJ whole genome shotgun (WGS) entry which is preliminary data.</text>
</comment>
<dbReference type="OrthoDB" id="4434250at2759"/>
<dbReference type="Proteomes" id="UP000266188">
    <property type="component" value="Unassembled WGS sequence"/>
</dbReference>
<accession>A0A3A2ZAM0</accession>
<dbReference type="EMBL" id="MVGC01000428">
    <property type="protein sequence ID" value="RJE19273.1"/>
    <property type="molecule type" value="Genomic_DNA"/>
</dbReference>
<evidence type="ECO:0000313" key="1">
    <source>
        <dbReference type="EMBL" id="RJE19273.1"/>
    </source>
</evidence>
<sequence>MDRLYTTLGDSVDFFNEIDSSFEEETKAVRTYATAAVMEELWKCKVAATEAGSTEIQDKNSHLRHRSHMCGPSLKRSRDVAGKPDHLIQPATAAKIGFNGYLQRIDHDILDAIYCRWPLEKPESYEESPFCMDTDSLQRLRDKIWVQDQALRQITNKIYRTRPCLKEVIKECDMLLVYMEKTKELWQIHKKGKNTEPVFSSF</sequence>
<reference evidence="2" key="1">
    <citation type="submission" date="2017-02" db="EMBL/GenBank/DDBJ databases">
        <authorList>
            <person name="Tafer H."/>
            <person name="Lopandic K."/>
        </authorList>
    </citation>
    <scope>NUCLEOTIDE SEQUENCE [LARGE SCALE GENOMIC DNA]</scope>
    <source>
        <strain evidence="2">CBS 366.77</strain>
    </source>
</reference>
<organism evidence="1 2">
    <name type="scientific">Aspergillus sclerotialis</name>
    <dbReference type="NCBI Taxonomy" id="2070753"/>
    <lineage>
        <taxon>Eukaryota</taxon>
        <taxon>Fungi</taxon>
        <taxon>Dikarya</taxon>
        <taxon>Ascomycota</taxon>
        <taxon>Pezizomycotina</taxon>
        <taxon>Eurotiomycetes</taxon>
        <taxon>Eurotiomycetidae</taxon>
        <taxon>Eurotiales</taxon>
        <taxon>Aspergillaceae</taxon>
        <taxon>Aspergillus</taxon>
        <taxon>Aspergillus subgen. Polypaecilum</taxon>
    </lineage>
</organism>
<dbReference type="AlphaFoldDB" id="A0A3A2ZAM0"/>